<keyword evidence="5" id="KW-0677">Repeat</keyword>
<dbReference type="InterPro" id="IPR015919">
    <property type="entry name" value="Cadherin-like_sf"/>
</dbReference>
<dbReference type="PANTHER" id="PTHR24026">
    <property type="entry name" value="FAT ATYPICAL CADHERIN-RELATED"/>
    <property type="match status" value="1"/>
</dbReference>
<gene>
    <name evidence="14" type="ORF">DNTS_031194</name>
</gene>
<evidence type="ECO:0000259" key="13">
    <source>
        <dbReference type="PROSITE" id="PS50268"/>
    </source>
</evidence>
<feature type="domain" description="Cadherin" evidence="13">
    <location>
        <begin position="575"/>
        <end position="684"/>
    </location>
</feature>
<dbReference type="FunFam" id="2.60.40.60:FF:000092">
    <property type="entry name" value="Protocadherin 8"/>
    <property type="match status" value="1"/>
</dbReference>
<evidence type="ECO:0000256" key="8">
    <source>
        <dbReference type="ARBA" id="ARBA00022989"/>
    </source>
</evidence>
<keyword evidence="8 11" id="KW-1133">Transmembrane helix</keyword>
<comment type="subcellular location">
    <subcellularLocation>
        <location evidence="1">Cell membrane</location>
        <topology evidence="1">Single-pass type I membrane protein</topology>
    </subcellularLocation>
</comment>
<evidence type="ECO:0000256" key="7">
    <source>
        <dbReference type="ARBA" id="ARBA00022889"/>
    </source>
</evidence>
<comment type="caution">
    <text evidence="14">The sequence shown here is derived from an EMBL/GenBank/DDBJ whole genome shotgun (WGS) entry which is preliminary data.</text>
</comment>
<dbReference type="GO" id="GO:0007156">
    <property type="term" value="P:homophilic cell adhesion via plasma membrane adhesion molecules"/>
    <property type="evidence" value="ECO:0007669"/>
    <property type="project" value="InterPro"/>
</dbReference>
<keyword evidence="4 12" id="KW-0732">Signal</keyword>
<dbReference type="Gene3D" id="2.60.40.60">
    <property type="entry name" value="Cadherins"/>
    <property type="match status" value="9"/>
</dbReference>
<feature type="domain" description="Cadherin" evidence="13">
    <location>
        <begin position="796"/>
        <end position="911"/>
    </location>
</feature>
<keyword evidence="2" id="KW-1003">Cell membrane</keyword>
<dbReference type="FunFam" id="2.60.40.60:FF:000098">
    <property type="entry name" value="cadherin-23 isoform X1"/>
    <property type="match status" value="1"/>
</dbReference>
<keyword evidence="6 10" id="KW-0106">Calcium</keyword>
<keyword evidence="3 11" id="KW-0812">Transmembrane</keyword>
<dbReference type="Pfam" id="PF00028">
    <property type="entry name" value="Cadherin"/>
    <property type="match status" value="6"/>
</dbReference>
<reference evidence="14 15" key="1">
    <citation type="journal article" date="2019" name="Sci. Data">
        <title>Hybrid genome assembly and annotation of Danionella translucida.</title>
        <authorList>
            <person name="Kadobianskyi M."/>
            <person name="Schulze L."/>
            <person name="Schuelke M."/>
            <person name="Judkewitz B."/>
        </authorList>
    </citation>
    <scope>NUCLEOTIDE SEQUENCE [LARGE SCALE GENOMIC DNA]</scope>
    <source>
        <strain evidence="14 15">Bolton</strain>
    </source>
</reference>
<dbReference type="EMBL" id="SRMA01027341">
    <property type="protein sequence ID" value="TRY54651.1"/>
    <property type="molecule type" value="Genomic_DNA"/>
</dbReference>
<sequence length="1302" mass="143723">MAWMETALLLLFSLIALSSSNQVPEIITSVAHLREDLRIGEFAFQIEAYDPDDDPLTYRIGGKDAGYFTVNRDTGNVTIKSLLDREIIKDEPLLIEAVVNDGVYADVIKTIYITVKDANDNAPVFQGLPYNKDVPENTPMGSSLFRANATDDDEGLASIVSYRIDDVVPNDGGEMFSISDSTGIVTLVGELSFTEKSPFYQIRIIASDGGGELYGEYVIQSSTAIAFITVQDVPDIDPQFLNLPNLARVNENTDVGTSVFTARARDPDTGINDKIQFSIYDTNAPDLFQIDMDSGEISVKTVFDREELLDLDAVASETNLNVDGVIASTVADLQITIGDLNDNGPEFYECEAEICEQKSSFTGNVNEHSSAGLSVAELRITVKDPDQGGNSRFNLRLEGPDQDAFTVSPSSGLGQSSVQVMIYDPDKVDYETQTIMNVQIIAEDSSADFRSIASITININDVNDNFPEFEEELYEYRVYEHCEDGTIVATITATDADALDDGKITYRLMPENIRKLFSVDEKEGTIFVEDGAALDWEGTKSYTLTLQALDSERKIGTTVVLITILDINDQTPEMNREVYEAFVQENEDLRIEIQATDRDDPDTANSRVQYHIVEDSSFSGNFSINKDTGLISNKGNLDREAIASELNGGIELTVIASDRGEPPLSSSATVIISVGDVNDNSPEYLDPAPYTFRVKESEKGIWVGSVHAHDADQTDFNNRIFFSITNGSFGSFILFSEPFTKGYRGNITVDPALELDYESDRKEYELTVEASDLGQKIAKTTVHVLVEDVNDTPPVFPEGMMLSVKENSTLPDTISTIEGFDVDTNHLLEYELVSSECHCSGSKGPCPEEWFIINPNGDVIHNPEFVIDYEKCDKVYLTARVLDRLTEKRSDNGEGIITINIVDINDNAPEFVVLQDFYVVVVEKVEQGTSVARVYATDKDTGENKKTTFEVTKLDFIDNEGTTSADLFLYADNIEQEDAEGRFTAYIRSQKGMANNKQGKFLVEVMALNGDLKSTSVVELLTVDSSFRVSLRFNKPVSEIEERLPQIRGILQSATKAMVEIFNKITETRSQRAEETTILEAYFVFPNGSALNDDAVSSILNSEEVYKEYGQQLSQLGFTGISTTPINAPGLKLEMFLLIGLVAALAIVLVVVTTSLICIRRNYQRKLKASKAMNSAATVVIQSQKSGPVVPGTNKYTKEGANPVLNMNIDTATDLGFDEEASSADRESLNSLDLNIDLSMTEKDPMQMRVIQEEEEDVEEESKSESGYIEPLGAALAQRERMRNAQEPGVTFINPLVDTTDL</sequence>
<feature type="domain" description="Cadherin" evidence="13">
    <location>
        <begin position="913"/>
        <end position="1038"/>
    </location>
</feature>
<evidence type="ECO:0000256" key="12">
    <source>
        <dbReference type="SAM" id="SignalP"/>
    </source>
</evidence>
<feature type="domain" description="Cadherin" evidence="13">
    <location>
        <begin position="686"/>
        <end position="796"/>
    </location>
</feature>
<evidence type="ECO:0000256" key="5">
    <source>
        <dbReference type="ARBA" id="ARBA00022737"/>
    </source>
</evidence>
<evidence type="ECO:0000256" key="10">
    <source>
        <dbReference type="PROSITE-ProRule" id="PRU00043"/>
    </source>
</evidence>
<dbReference type="SUPFAM" id="SSF49313">
    <property type="entry name" value="Cadherin-like"/>
    <property type="match status" value="9"/>
</dbReference>
<feature type="domain" description="Cadherin" evidence="13">
    <location>
        <begin position="470"/>
        <end position="574"/>
    </location>
</feature>
<feature type="signal peptide" evidence="12">
    <location>
        <begin position="1"/>
        <end position="20"/>
    </location>
</feature>
<dbReference type="STRING" id="623744.A0A553MN91"/>
<accession>A0A553MN91</accession>
<evidence type="ECO:0000313" key="14">
    <source>
        <dbReference type="EMBL" id="TRY54651.1"/>
    </source>
</evidence>
<keyword evidence="9 11" id="KW-0472">Membrane</keyword>
<evidence type="ECO:0000256" key="4">
    <source>
        <dbReference type="ARBA" id="ARBA00022729"/>
    </source>
</evidence>
<evidence type="ECO:0000256" key="6">
    <source>
        <dbReference type="ARBA" id="ARBA00022837"/>
    </source>
</evidence>
<feature type="transmembrane region" description="Helical" evidence="11">
    <location>
        <begin position="1135"/>
        <end position="1159"/>
    </location>
</feature>
<evidence type="ECO:0000256" key="9">
    <source>
        <dbReference type="ARBA" id="ARBA00023136"/>
    </source>
</evidence>
<feature type="domain" description="Cadherin" evidence="13">
    <location>
        <begin position="25"/>
        <end position="125"/>
    </location>
</feature>
<dbReference type="OrthoDB" id="6491773at2759"/>
<dbReference type="InterPro" id="IPR002126">
    <property type="entry name" value="Cadherin-like_dom"/>
</dbReference>
<protein>
    <recommendedName>
        <fullName evidence="13">Cadherin domain-containing protein</fullName>
    </recommendedName>
</protein>
<dbReference type="PANTHER" id="PTHR24026:SF133">
    <property type="entry name" value="CADHERIN-RELATED FAMILY MEMBER 2"/>
    <property type="match status" value="1"/>
</dbReference>
<organism evidence="14 15">
    <name type="scientific">Danionella cerebrum</name>
    <dbReference type="NCBI Taxonomy" id="2873325"/>
    <lineage>
        <taxon>Eukaryota</taxon>
        <taxon>Metazoa</taxon>
        <taxon>Chordata</taxon>
        <taxon>Craniata</taxon>
        <taxon>Vertebrata</taxon>
        <taxon>Euteleostomi</taxon>
        <taxon>Actinopterygii</taxon>
        <taxon>Neopterygii</taxon>
        <taxon>Teleostei</taxon>
        <taxon>Ostariophysi</taxon>
        <taxon>Cypriniformes</taxon>
        <taxon>Danionidae</taxon>
        <taxon>Danioninae</taxon>
        <taxon>Danionella</taxon>
    </lineage>
</organism>
<feature type="domain" description="Cadherin" evidence="13">
    <location>
        <begin position="126"/>
        <end position="240"/>
    </location>
</feature>
<keyword evidence="15" id="KW-1185">Reference proteome</keyword>
<dbReference type="PROSITE" id="PS50268">
    <property type="entry name" value="CADHERIN_2"/>
    <property type="match status" value="9"/>
</dbReference>
<dbReference type="CDD" id="cd11304">
    <property type="entry name" value="Cadherin_repeat"/>
    <property type="match status" value="8"/>
</dbReference>
<evidence type="ECO:0000313" key="15">
    <source>
        <dbReference type="Proteomes" id="UP000316079"/>
    </source>
</evidence>
<dbReference type="GO" id="GO:0005886">
    <property type="term" value="C:plasma membrane"/>
    <property type="evidence" value="ECO:0007669"/>
    <property type="project" value="UniProtKB-SubCell"/>
</dbReference>
<dbReference type="Proteomes" id="UP000316079">
    <property type="component" value="Unassembled WGS sequence"/>
</dbReference>
<feature type="domain" description="Cadherin" evidence="13">
    <location>
        <begin position="241"/>
        <end position="347"/>
    </location>
</feature>
<evidence type="ECO:0000256" key="3">
    <source>
        <dbReference type="ARBA" id="ARBA00022692"/>
    </source>
</evidence>
<proteinExistence type="predicted"/>
<keyword evidence="7" id="KW-0130">Cell adhesion</keyword>
<evidence type="ECO:0000256" key="1">
    <source>
        <dbReference type="ARBA" id="ARBA00004251"/>
    </source>
</evidence>
<dbReference type="GO" id="GO:0005509">
    <property type="term" value="F:calcium ion binding"/>
    <property type="evidence" value="ECO:0007669"/>
    <property type="project" value="UniProtKB-UniRule"/>
</dbReference>
<evidence type="ECO:0000256" key="11">
    <source>
        <dbReference type="SAM" id="Phobius"/>
    </source>
</evidence>
<dbReference type="PRINTS" id="PR00205">
    <property type="entry name" value="CADHERIN"/>
</dbReference>
<dbReference type="SMART" id="SM00112">
    <property type="entry name" value="CA"/>
    <property type="match status" value="8"/>
</dbReference>
<evidence type="ECO:0000256" key="2">
    <source>
        <dbReference type="ARBA" id="ARBA00022475"/>
    </source>
</evidence>
<feature type="domain" description="Cadherin" evidence="13">
    <location>
        <begin position="357"/>
        <end position="469"/>
    </location>
</feature>
<feature type="chain" id="PRO_5021733328" description="Cadherin domain-containing protein" evidence="12">
    <location>
        <begin position="21"/>
        <end position="1302"/>
    </location>
</feature>
<dbReference type="GO" id="GO:0050839">
    <property type="term" value="F:cell adhesion molecule binding"/>
    <property type="evidence" value="ECO:0007669"/>
    <property type="project" value="TreeGrafter"/>
</dbReference>
<dbReference type="PROSITE" id="PS00232">
    <property type="entry name" value="CADHERIN_1"/>
    <property type="match status" value="5"/>
</dbReference>
<name>A0A553MN91_9TELE</name>
<dbReference type="FunFam" id="2.60.40.60:FF:000094">
    <property type="entry name" value="protocadherin gamma-C4 isoform X2"/>
    <property type="match status" value="1"/>
</dbReference>
<dbReference type="InterPro" id="IPR020894">
    <property type="entry name" value="Cadherin_CS"/>
</dbReference>
<dbReference type="GO" id="GO:0009653">
    <property type="term" value="P:anatomical structure morphogenesis"/>
    <property type="evidence" value="ECO:0007669"/>
    <property type="project" value="UniProtKB-ARBA"/>
</dbReference>